<feature type="compositionally biased region" description="Low complexity" evidence="1">
    <location>
        <begin position="13"/>
        <end position="22"/>
    </location>
</feature>
<feature type="non-terminal residue" evidence="2">
    <location>
        <position position="1"/>
    </location>
</feature>
<proteinExistence type="predicted"/>
<organism evidence="2">
    <name type="scientific">uncultured Thermomicrobiales bacterium</name>
    <dbReference type="NCBI Taxonomy" id="1645740"/>
    <lineage>
        <taxon>Bacteria</taxon>
        <taxon>Pseudomonadati</taxon>
        <taxon>Thermomicrobiota</taxon>
        <taxon>Thermomicrobia</taxon>
        <taxon>Thermomicrobiales</taxon>
        <taxon>environmental samples</taxon>
    </lineage>
</organism>
<gene>
    <name evidence="2" type="ORF">AVDCRST_MAG49-1727</name>
</gene>
<evidence type="ECO:0000313" key="2">
    <source>
        <dbReference type="EMBL" id="CAA9550290.1"/>
    </source>
</evidence>
<feature type="compositionally biased region" description="Low complexity" evidence="1">
    <location>
        <begin position="32"/>
        <end position="61"/>
    </location>
</feature>
<feature type="compositionally biased region" description="Basic residues" evidence="1">
    <location>
        <begin position="1"/>
        <end position="12"/>
    </location>
</feature>
<feature type="region of interest" description="Disordered" evidence="1">
    <location>
        <begin position="1"/>
        <end position="68"/>
    </location>
</feature>
<sequence>DRRRVGVRRAVRGGRAPRCPAARPVPPRGLRRAAAGRPRRGAAASAPRPAALRGRLPAGPAVAGHRLR</sequence>
<reference evidence="2" key="1">
    <citation type="submission" date="2020-02" db="EMBL/GenBank/DDBJ databases">
        <authorList>
            <person name="Meier V. D."/>
        </authorList>
    </citation>
    <scope>NUCLEOTIDE SEQUENCE</scope>
    <source>
        <strain evidence="2">AVDCRST_MAG49</strain>
    </source>
</reference>
<accession>A0A6J4UIE6</accession>
<protein>
    <submittedName>
        <fullName evidence="2">Uncharacterized protein</fullName>
    </submittedName>
</protein>
<dbReference type="AlphaFoldDB" id="A0A6J4UIE6"/>
<dbReference type="EMBL" id="CADCWG010000109">
    <property type="protein sequence ID" value="CAA9550290.1"/>
    <property type="molecule type" value="Genomic_DNA"/>
</dbReference>
<evidence type="ECO:0000256" key="1">
    <source>
        <dbReference type="SAM" id="MobiDB-lite"/>
    </source>
</evidence>
<name>A0A6J4UIE6_9BACT</name>
<feature type="non-terminal residue" evidence="2">
    <location>
        <position position="68"/>
    </location>
</feature>